<dbReference type="RefSeq" id="XP_041234126.1">
    <property type="nucleotide sequence ID" value="XM_041378263.1"/>
</dbReference>
<dbReference type="AlphaFoldDB" id="A0AAD4EM18"/>
<sequence>MGWLSAADHTMSEKERFCNLLYMLLLQRLLTMQFCYAKPTETGSKPLARNSDLKKEDILEVPLATEFHEVQRPGA</sequence>
<keyword evidence="3" id="KW-1185">Reference proteome</keyword>
<protein>
    <submittedName>
        <fullName evidence="2">Uncharacterized protein</fullName>
    </submittedName>
</protein>
<organism evidence="2 3">
    <name type="scientific">Suillus fuscotomentosus</name>
    <dbReference type="NCBI Taxonomy" id="1912939"/>
    <lineage>
        <taxon>Eukaryota</taxon>
        <taxon>Fungi</taxon>
        <taxon>Dikarya</taxon>
        <taxon>Basidiomycota</taxon>
        <taxon>Agaricomycotina</taxon>
        <taxon>Agaricomycetes</taxon>
        <taxon>Agaricomycetidae</taxon>
        <taxon>Boletales</taxon>
        <taxon>Suillineae</taxon>
        <taxon>Suillaceae</taxon>
        <taxon>Suillus</taxon>
    </lineage>
</organism>
<proteinExistence type="predicted"/>
<accession>A0AAD4EM18</accession>
<feature type="signal peptide" evidence="1">
    <location>
        <begin position="1"/>
        <end position="37"/>
    </location>
</feature>
<dbReference type="Proteomes" id="UP001195769">
    <property type="component" value="Unassembled WGS sequence"/>
</dbReference>
<evidence type="ECO:0000313" key="3">
    <source>
        <dbReference type="Proteomes" id="UP001195769"/>
    </source>
</evidence>
<dbReference type="GeneID" id="64672561"/>
<keyword evidence="1" id="KW-0732">Signal</keyword>
<evidence type="ECO:0000313" key="2">
    <source>
        <dbReference type="EMBL" id="KAG1908551.1"/>
    </source>
</evidence>
<name>A0AAD4EM18_9AGAM</name>
<dbReference type="EMBL" id="JABBWK010000001">
    <property type="protein sequence ID" value="KAG1908551.1"/>
    <property type="molecule type" value="Genomic_DNA"/>
</dbReference>
<feature type="chain" id="PRO_5041970165" evidence="1">
    <location>
        <begin position="38"/>
        <end position="75"/>
    </location>
</feature>
<evidence type="ECO:0000256" key="1">
    <source>
        <dbReference type="SAM" id="SignalP"/>
    </source>
</evidence>
<gene>
    <name evidence="2" type="ORF">F5891DRAFT_993764</name>
</gene>
<reference evidence="2" key="1">
    <citation type="journal article" date="2020" name="New Phytol.">
        <title>Comparative genomics reveals dynamic genome evolution in host specialist ectomycorrhizal fungi.</title>
        <authorList>
            <person name="Lofgren L.A."/>
            <person name="Nguyen N.H."/>
            <person name="Vilgalys R."/>
            <person name="Ruytinx J."/>
            <person name="Liao H.L."/>
            <person name="Branco S."/>
            <person name="Kuo A."/>
            <person name="LaButti K."/>
            <person name="Lipzen A."/>
            <person name="Andreopoulos W."/>
            <person name="Pangilinan J."/>
            <person name="Riley R."/>
            <person name="Hundley H."/>
            <person name="Na H."/>
            <person name="Barry K."/>
            <person name="Grigoriev I.V."/>
            <person name="Stajich J.E."/>
            <person name="Kennedy P.G."/>
        </authorList>
    </citation>
    <scope>NUCLEOTIDE SEQUENCE</scope>
    <source>
        <strain evidence="2">FC203</strain>
    </source>
</reference>
<comment type="caution">
    <text evidence="2">The sequence shown here is derived from an EMBL/GenBank/DDBJ whole genome shotgun (WGS) entry which is preliminary data.</text>
</comment>